<dbReference type="Pfam" id="PF07690">
    <property type="entry name" value="MFS_1"/>
    <property type="match status" value="1"/>
</dbReference>
<dbReference type="PANTHER" id="PTHR11360">
    <property type="entry name" value="MONOCARBOXYLATE TRANSPORTER"/>
    <property type="match status" value="1"/>
</dbReference>
<keyword evidence="4" id="KW-1133">Transmembrane helix</keyword>
<feature type="transmembrane region" description="Helical" evidence="4">
    <location>
        <begin position="176"/>
        <end position="202"/>
    </location>
</feature>
<feature type="domain" description="Major facilitator superfamily (MFS) profile" evidence="5">
    <location>
        <begin position="252"/>
        <end position="448"/>
    </location>
</feature>
<protein>
    <recommendedName>
        <fullName evidence="5">Major facilitator superfamily (MFS) profile domain-containing protein</fullName>
    </recommendedName>
</protein>
<dbReference type="InterPro" id="IPR020846">
    <property type="entry name" value="MFS_dom"/>
</dbReference>
<dbReference type="KEGG" id="bcom:BAUCODRAFT_73394"/>
<dbReference type="InterPro" id="IPR011701">
    <property type="entry name" value="MFS"/>
</dbReference>
<organism evidence="6 7">
    <name type="scientific">Baudoinia panamericana (strain UAMH 10762)</name>
    <name type="common">Angels' share fungus</name>
    <name type="synonym">Baudoinia compniacensis (strain UAMH 10762)</name>
    <dbReference type="NCBI Taxonomy" id="717646"/>
    <lineage>
        <taxon>Eukaryota</taxon>
        <taxon>Fungi</taxon>
        <taxon>Dikarya</taxon>
        <taxon>Ascomycota</taxon>
        <taxon>Pezizomycotina</taxon>
        <taxon>Dothideomycetes</taxon>
        <taxon>Dothideomycetidae</taxon>
        <taxon>Mycosphaerellales</taxon>
        <taxon>Teratosphaeriaceae</taxon>
        <taxon>Baudoinia</taxon>
    </lineage>
</organism>
<dbReference type="PANTHER" id="PTHR11360:SF287">
    <property type="entry name" value="MFS MONOCARBOXYLATE TRANSPORTER"/>
    <property type="match status" value="1"/>
</dbReference>
<keyword evidence="4" id="KW-0472">Membrane</keyword>
<proteinExistence type="inferred from homology"/>
<evidence type="ECO:0000313" key="6">
    <source>
        <dbReference type="EMBL" id="EMC94745.1"/>
    </source>
</evidence>
<dbReference type="GeneID" id="19116812"/>
<feature type="transmembrane region" description="Helical" evidence="4">
    <location>
        <begin position="48"/>
        <end position="68"/>
    </location>
</feature>
<feature type="transmembrane region" description="Helical" evidence="4">
    <location>
        <begin position="88"/>
        <end position="108"/>
    </location>
</feature>
<evidence type="ECO:0000259" key="5">
    <source>
        <dbReference type="PROSITE" id="PS50850"/>
    </source>
</evidence>
<dbReference type="RefSeq" id="XP_007678172.1">
    <property type="nucleotide sequence ID" value="XM_007679982.1"/>
</dbReference>
<evidence type="ECO:0000256" key="2">
    <source>
        <dbReference type="ARBA" id="ARBA00006727"/>
    </source>
</evidence>
<dbReference type="Proteomes" id="UP000011761">
    <property type="component" value="Unassembled WGS sequence"/>
</dbReference>
<gene>
    <name evidence="6" type="ORF">BAUCODRAFT_73394</name>
</gene>
<evidence type="ECO:0000313" key="7">
    <source>
        <dbReference type="Proteomes" id="UP000011761"/>
    </source>
</evidence>
<evidence type="ECO:0000256" key="4">
    <source>
        <dbReference type="SAM" id="Phobius"/>
    </source>
</evidence>
<dbReference type="Gene3D" id="1.20.1250.20">
    <property type="entry name" value="MFS general substrate transporter like domains"/>
    <property type="match status" value="2"/>
</dbReference>
<dbReference type="InterPro" id="IPR036259">
    <property type="entry name" value="MFS_trans_sf"/>
</dbReference>
<evidence type="ECO:0000256" key="3">
    <source>
        <dbReference type="SAM" id="MobiDB-lite"/>
    </source>
</evidence>
<feature type="transmembrane region" description="Helical" evidence="4">
    <location>
        <begin position="144"/>
        <end position="164"/>
    </location>
</feature>
<dbReference type="GO" id="GO:0016020">
    <property type="term" value="C:membrane"/>
    <property type="evidence" value="ECO:0007669"/>
    <property type="project" value="UniProtKB-SubCell"/>
</dbReference>
<feature type="transmembrane region" description="Helical" evidence="4">
    <location>
        <begin position="208"/>
        <end position="228"/>
    </location>
</feature>
<sequence length="448" mass="47747">MSQPAIELGDQVVATGPSQGTQDCPTQQDELYNGSSQSQLPPCDGGRAAWSLLLTAFVFEALLWGFPLSFGVFQNYYSRLPQFKNDPFVSVIGTTASGIAYLAAPISIPLIRRFANYRRQMIWVGPLCLMGLVAGSFAKSLPTLILTQGVMYGVGFIIFYYPILSMINEYWIARRGMAYGFVCSASGVSGAAMPLCLEALLARYGYATTLRAVAVALFVTTGPLIPFLKGRLPEAQVSGSGRTDWTFLRARAFWIYSASNLAMGLGYFLPSLYLPSYATSNGMSARKGALLLAIMSVAQVLGQLSFGYLSDRSLSISLLAVIASLTAAAASYTCWGLAHTFGVLVGFSLIYGFFGAGYTALWGRMGTAISGEPTAAFTAFGLLNAGKGVGNIVAGPIGGAILTSTVNIHRYGSMRYEAVVLFTGSCMLISAATLALFGRKIGRRSRSQ</sequence>
<feature type="transmembrane region" description="Helical" evidence="4">
    <location>
        <begin position="316"/>
        <end position="338"/>
    </location>
</feature>
<comment type="subcellular location">
    <subcellularLocation>
        <location evidence="1">Membrane</location>
        <topology evidence="1">Multi-pass membrane protein</topology>
    </subcellularLocation>
</comment>
<feature type="compositionally biased region" description="Polar residues" evidence="3">
    <location>
        <begin position="16"/>
        <end position="39"/>
    </location>
</feature>
<keyword evidence="4" id="KW-0812">Transmembrane</keyword>
<name>M2N7G2_BAUPA</name>
<feature type="transmembrane region" description="Helical" evidence="4">
    <location>
        <begin position="418"/>
        <end position="438"/>
    </location>
</feature>
<dbReference type="PROSITE" id="PS50850">
    <property type="entry name" value="MFS"/>
    <property type="match status" value="1"/>
</dbReference>
<feature type="transmembrane region" description="Helical" evidence="4">
    <location>
        <begin position="248"/>
        <end position="269"/>
    </location>
</feature>
<feature type="transmembrane region" description="Helical" evidence="4">
    <location>
        <begin position="344"/>
        <end position="363"/>
    </location>
</feature>
<feature type="transmembrane region" description="Helical" evidence="4">
    <location>
        <begin position="289"/>
        <end position="309"/>
    </location>
</feature>
<dbReference type="EMBL" id="KB445558">
    <property type="protein sequence ID" value="EMC94745.1"/>
    <property type="molecule type" value="Genomic_DNA"/>
</dbReference>
<dbReference type="AlphaFoldDB" id="M2N7G2"/>
<comment type="similarity">
    <text evidence="2">Belongs to the major facilitator superfamily. Monocarboxylate porter (TC 2.A.1.13) family.</text>
</comment>
<feature type="region of interest" description="Disordered" evidence="3">
    <location>
        <begin position="14"/>
        <end position="39"/>
    </location>
</feature>
<dbReference type="eggNOG" id="KOG2504">
    <property type="taxonomic scope" value="Eukaryota"/>
</dbReference>
<reference evidence="6 7" key="1">
    <citation type="journal article" date="2012" name="PLoS Pathog.">
        <title>Diverse lifestyles and strategies of plant pathogenesis encoded in the genomes of eighteen Dothideomycetes fungi.</title>
        <authorList>
            <person name="Ohm R.A."/>
            <person name="Feau N."/>
            <person name="Henrissat B."/>
            <person name="Schoch C.L."/>
            <person name="Horwitz B.A."/>
            <person name="Barry K.W."/>
            <person name="Condon B.J."/>
            <person name="Copeland A.C."/>
            <person name="Dhillon B."/>
            <person name="Glaser F."/>
            <person name="Hesse C.N."/>
            <person name="Kosti I."/>
            <person name="LaButti K."/>
            <person name="Lindquist E.A."/>
            <person name="Lucas S."/>
            <person name="Salamov A.A."/>
            <person name="Bradshaw R.E."/>
            <person name="Ciuffetti L."/>
            <person name="Hamelin R.C."/>
            <person name="Kema G.H.J."/>
            <person name="Lawrence C."/>
            <person name="Scott J.A."/>
            <person name="Spatafora J.W."/>
            <person name="Turgeon B.G."/>
            <person name="de Wit P.J.G.M."/>
            <person name="Zhong S."/>
            <person name="Goodwin S.B."/>
            <person name="Grigoriev I.V."/>
        </authorList>
    </citation>
    <scope>NUCLEOTIDE SEQUENCE [LARGE SCALE GENOMIC DNA]</scope>
    <source>
        <strain evidence="6 7">UAMH 10762</strain>
    </source>
</reference>
<keyword evidence="7" id="KW-1185">Reference proteome</keyword>
<accession>M2N7G2</accession>
<dbReference type="OMA" id="TAMWARM"/>
<dbReference type="SUPFAM" id="SSF103473">
    <property type="entry name" value="MFS general substrate transporter"/>
    <property type="match status" value="1"/>
</dbReference>
<dbReference type="InterPro" id="IPR050327">
    <property type="entry name" value="Proton-linked_MCT"/>
</dbReference>
<feature type="transmembrane region" description="Helical" evidence="4">
    <location>
        <begin position="120"/>
        <end position="138"/>
    </location>
</feature>
<feature type="transmembrane region" description="Helical" evidence="4">
    <location>
        <begin position="375"/>
        <end position="398"/>
    </location>
</feature>
<dbReference type="GO" id="GO:0022857">
    <property type="term" value="F:transmembrane transporter activity"/>
    <property type="evidence" value="ECO:0007669"/>
    <property type="project" value="InterPro"/>
</dbReference>
<dbReference type="HOGENOM" id="CLU_001265_1_2_1"/>
<dbReference type="OrthoDB" id="2213137at2759"/>
<evidence type="ECO:0000256" key="1">
    <source>
        <dbReference type="ARBA" id="ARBA00004141"/>
    </source>
</evidence>